<organism evidence="1 2">
    <name type="scientific">Deinococcus aerophilus</name>
    <dbReference type="NCBI Taxonomy" id="522488"/>
    <lineage>
        <taxon>Bacteria</taxon>
        <taxon>Thermotogati</taxon>
        <taxon>Deinococcota</taxon>
        <taxon>Deinococci</taxon>
        <taxon>Deinococcales</taxon>
        <taxon>Deinococcaceae</taxon>
        <taxon>Deinococcus</taxon>
    </lineage>
</organism>
<evidence type="ECO:0000313" key="2">
    <source>
        <dbReference type="Proteomes" id="UP000661918"/>
    </source>
</evidence>
<keyword evidence="2" id="KW-1185">Reference proteome</keyword>
<dbReference type="EMBL" id="BMOM01000013">
    <property type="protein sequence ID" value="GGM10543.1"/>
    <property type="molecule type" value="Genomic_DNA"/>
</dbReference>
<dbReference type="Proteomes" id="UP000661918">
    <property type="component" value="Unassembled WGS sequence"/>
</dbReference>
<gene>
    <name evidence="1" type="ORF">GCM10010841_18760</name>
</gene>
<dbReference type="RefSeq" id="WP_229753008.1">
    <property type="nucleotide sequence ID" value="NZ_BMOM01000013.1"/>
</dbReference>
<protein>
    <submittedName>
        <fullName evidence="1">Uncharacterized protein</fullName>
    </submittedName>
</protein>
<sequence length="271" mass="29174">MSEDARTRDELLENIQHASSLQRRRVSEVRAREHVGAAGWAQASTLEAIIRTGQEGLAATEALRQVISLTGEQIRALPLGAPQQKRGGEVQILQDIVTNGQEQMTVAEALNRLVGQALEEVTRTPLSDLNVGGLQFIHARVEEQLTALRTIVHAAQAQAQTLEQVGQLEGVLSEHQRRVDELRHFSAEAEVHALAEAGTQIVERISALDGAAAFQVDALSQIAEAVVDHMGETSVSSAQQAEALEKLAHDMETEAQTLRGQDSADGSPPSS</sequence>
<proteinExistence type="predicted"/>
<comment type="caution">
    <text evidence="1">The sequence shown here is derived from an EMBL/GenBank/DDBJ whole genome shotgun (WGS) entry which is preliminary data.</text>
</comment>
<accession>A0ABQ2GS36</accession>
<evidence type="ECO:0000313" key="1">
    <source>
        <dbReference type="EMBL" id="GGM10543.1"/>
    </source>
</evidence>
<name>A0ABQ2GS36_9DEIO</name>
<reference evidence="2" key="1">
    <citation type="journal article" date="2019" name="Int. J. Syst. Evol. Microbiol.">
        <title>The Global Catalogue of Microorganisms (GCM) 10K type strain sequencing project: providing services to taxonomists for standard genome sequencing and annotation.</title>
        <authorList>
            <consortium name="The Broad Institute Genomics Platform"/>
            <consortium name="The Broad Institute Genome Sequencing Center for Infectious Disease"/>
            <person name="Wu L."/>
            <person name="Ma J."/>
        </authorList>
    </citation>
    <scope>NUCLEOTIDE SEQUENCE [LARGE SCALE GENOMIC DNA]</scope>
    <source>
        <strain evidence="2">JCM 15443</strain>
    </source>
</reference>